<evidence type="ECO:0000259" key="3">
    <source>
        <dbReference type="PROSITE" id="PS50158"/>
    </source>
</evidence>
<dbReference type="Proteomes" id="UP001151760">
    <property type="component" value="Unassembled WGS sequence"/>
</dbReference>
<proteinExistence type="predicted"/>
<name>A0ABQ5FGZ6_9ASTR</name>
<evidence type="ECO:0000256" key="2">
    <source>
        <dbReference type="SAM" id="MobiDB-lite"/>
    </source>
</evidence>
<feature type="domain" description="CCHC-type" evidence="3">
    <location>
        <begin position="210"/>
        <end position="224"/>
    </location>
</feature>
<organism evidence="4 5">
    <name type="scientific">Tanacetum coccineum</name>
    <dbReference type="NCBI Taxonomy" id="301880"/>
    <lineage>
        <taxon>Eukaryota</taxon>
        <taxon>Viridiplantae</taxon>
        <taxon>Streptophyta</taxon>
        <taxon>Embryophyta</taxon>
        <taxon>Tracheophyta</taxon>
        <taxon>Spermatophyta</taxon>
        <taxon>Magnoliopsida</taxon>
        <taxon>eudicotyledons</taxon>
        <taxon>Gunneridae</taxon>
        <taxon>Pentapetalae</taxon>
        <taxon>asterids</taxon>
        <taxon>campanulids</taxon>
        <taxon>Asterales</taxon>
        <taxon>Asteraceae</taxon>
        <taxon>Asteroideae</taxon>
        <taxon>Anthemideae</taxon>
        <taxon>Anthemidinae</taxon>
        <taxon>Tanacetum</taxon>
    </lineage>
</organism>
<keyword evidence="1" id="KW-0863">Zinc-finger</keyword>
<accession>A0ABQ5FGZ6</accession>
<comment type="caution">
    <text evidence="4">The sequence shown here is derived from an EMBL/GenBank/DDBJ whole genome shotgun (WGS) entry which is preliminary data.</text>
</comment>
<evidence type="ECO:0000313" key="4">
    <source>
        <dbReference type="EMBL" id="GJT62319.1"/>
    </source>
</evidence>
<reference evidence="4" key="2">
    <citation type="submission" date="2022-01" db="EMBL/GenBank/DDBJ databases">
        <authorList>
            <person name="Yamashiro T."/>
            <person name="Shiraishi A."/>
            <person name="Satake H."/>
            <person name="Nakayama K."/>
        </authorList>
    </citation>
    <scope>NUCLEOTIDE SEQUENCE</scope>
</reference>
<dbReference type="InterPro" id="IPR001878">
    <property type="entry name" value="Znf_CCHC"/>
</dbReference>
<dbReference type="Pfam" id="PF00098">
    <property type="entry name" value="zf-CCHC"/>
    <property type="match status" value="1"/>
</dbReference>
<keyword evidence="5" id="KW-1185">Reference proteome</keyword>
<dbReference type="SMART" id="SM00343">
    <property type="entry name" value="ZnF_C2HC"/>
    <property type="match status" value="1"/>
</dbReference>
<protein>
    <submittedName>
        <fullName evidence="4">Ribonuclease H-like domain-containing protein</fullName>
    </submittedName>
</protein>
<sequence length="253" mass="29210">MFRVDRREDMGTMQGVQVLQVMGELRTELGMVQGSYQRIVWSATKKQRKMQKTILKANYENFAASSQEGLDKTYDSLPHLGNNIALIKETKSNLDTLTWMNMYNKSEVYDLRSKAKEVQAQILRISKDQASTASYADGVMFSFFANQSNAPQLDNEDLEQIDADDLEEMDLKWQVAMLTMRVKRFIKKTGRKLDLNDKETVGFDRTKVECYNCHRRGHFARECRAPRNQGNRNRDTPRRNSPMDTSTTNALVV</sequence>
<dbReference type="InterPro" id="IPR036875">
    <property type="entry name" value="Znf_CCHC_sf"/>
</dbReference>
<keyword evidence="1" id="KW-0862">Zinc</keyword>
<evidence type="ECO:0000313" key="5">
    <source>
        <dbReference type="Proteomes" id="UP001151760"/>
    </source>
</evidence>
<reference evidence="4" key="1">
    <citation type="journal article" date="2022" name="Int. J. Mol. Sci.">
        <title>Draft Genome of Tanacetum Coccineum: Genomic Comparison of Closely Related Tanacetum-Family Plants.</title>
        <authorList>
            <person name="Yamashiro T."/>
            <person name="Shiraishi A."/>
            <person name="Nakayama K."/>
            <person name="Satake H."/>
        </authorList>
    </citation>
    <scope>NUCLEOTIDE SEQUENCE</scope>
</reference>
<dbReference type="EMBL" id="BQNB010017366">
    <property type="protein sequence ID" value="GJT62319.1"/>
    <property type="molecule type" value="Genomic_DNA"/>
</dbReference>
<gene>
    <name evidence="4" type="ORF">Tco_1005852</name>
</gene>
<evidence type="ECO:0000256" key="1">
    <source>
        <dbReference type="PROSITE-ProRule" id="PRU00047"/>
    </source>
</evidence>
<keyword evidence="1" id="KW-0479">Metal-binding</keyword>
<dbReference type="Gene3D" id="4.10.60.10">
    <property type="entry name" value="Zinc finger, CCHC-type"/>
    <property type="match status" value="1"/>
</dbReference>
<feature type="region of interest" description="Disordered" evidence="2">
    <location>
        <begin position="224"/>
        <end position="253"/>
    </location>
</feature>
<dbReference type="PROSITE" id="PS50158">
    <property type="entry name" value="ZF_CCHC"/>
    <property type="match status" value="1"/>
</dbReference>
<feature type="compositionally biased region" description="Polar residues" evidence="2">
    <location>
        <begin position="242"/>
        <end position="253"/>
    </location>
</feature>
<dbReference type="SUPFAM" id="SSF57756">
    <property type="entry name" value="Retrovirus zinc finger-like domains"/>
    <property type="match status" value="1"/>
</dbReference>